<dbReference type="EMBL" id="MGHY01000029">
    <property type="protein sequence ID" value="OGM78767.1"/>
    <property type="molecule type" value="Genomic_DNA"/>
</dbReference>
<dbReference type="STRING" id="1802538.A2382_03765"/>
<evidence type="ECO:0000313" key="2">
    <source>
        <dbReference type="Proteomes" id="UP000178999"/>
    </source>
</evidence>
<accession>A0A1F8CR04</accession>
<organism evidence="1 2">
    <name type="scientific">Candidatus Woesebacteria bacterium RIFOXYB1_FULL_38_16</name>
    <dbReference type="NCBI Taxonomy" id="1802538"/>
    <lineage>
        <taxon>Bacteria</taxon>
        <taxon>Candidatus Woeseibacteriota</taxon>
    </lineage>
</organism>
<comment type="caution">
    <text evidence="1">The sequence shown here is derived from an EMBL/GenBank/DDBJ whole genome shotgun (WGS) entry which is preliminary data.</text>
</comment>
<sequence length="181" mass="20600">MDENKSPLIHLEYGVFDGRQTVAVQCNCGKPRCEAHNVYFVNEIVAEFVSRLLDSPSPEIEERLRYEIYMALKCDLVKACHEQSIEFRAKIFGVSSEQYRAHLEFETIADELEEIGKVLISVTMHLISLHNGCHALDPMSQVFQDDEDNGDKAKDIAQQIKNAMDALRRQQGSHHPGLNKN</sequence>
<evidence type="ECO:0000313" key="1">
    <source>
        <dbReference type="EMBL" id="OGM78767.1"/>
    </source>
</evidence>
<dbReference type="Proteomes" id="UP000178999">
    <property type="component" value="Unassembled WGS sequence"/>
</dbReference>
<name>A0A1F8CR04_9BACT</name>
<reference evidence="1 2" key="1">
    <citation type="journal article" date="2016" name="Nat. Commun.">
        <title>Thousands of microbial genomes shed light on interconnected biogeochemical processes in an aquifer system.</title>
        <authorList>
            <person name="Anantharaman K."/>
            <person name="Brown C.T."/>
            <person name="Hug L.A."/>
            <person name="Sharon I."/>
            <person name="Castelle C.J."/>
            <person name="Probst A.J."/>
            <person name="Thomas B.C."/>
            <person name="Singh A."/>
            <person name="Wilkins M.J."/>
            <person name="Karaoz U."/>
            <person name="Brodie E.L."/>
            <person name="Williams K.H."/>
            <person name="Hubbard S.S."/>
            <person name="Banfield J.F."/>
        </authorList>
    </citation>
    <scope>NUCLEOTIDE SEQUENCE [LARGE SCALE GENOMIC DNA]</scope>
</reference>
<gene>
    <name evidence="1" type="ORF">A2382_03765</name>
</gene>
<dbReference type="AlphaFoldDB" id="A0A1F8CR04"/>
<protein>
    <submittedName>
        <fullName evidence="1">Uncharacterized protein</fullName>
    </submittedName>
</protein>
<proteinExistence type="predicted"/>